<feature type="domain" description="RRM" evidence="7">
    <location>
        <begin position="141"/>
        <end position="267"/>
    </location>
</feature>
<dbReference type="PROSITE" id="PS50102">
    <property type="entry name" value="RRM"/>
    <property type="match status" value="3"/>
</dbReference>
<feature type="domain" description="RRM" evidence="7">
    <location>
        <begin position="12"/>
        <end position="88"/>
    </location>
</feature>
<dbReference type="CDD" id="cd12416">
    <property type="entry name" value="RRM4_RBM28_like"/>
    <property type="match status" value="1"/>
</dbReference>
<dbReference type="CDD" id="cd12413">
    <property type="entry name" value="RRM1_RBM28_like"/>
    <property type="match status" value="1"/>
</dbReference>
<dbReference type="InterPro" id="IPR012677">
    <property type="entry name" value="Nucleotide-bd_a/b_plait_sf"/>
</dbReference>
<reference evidence="8 9" key="1">
    <citation type="submission" date="2022-12" db="EMBL/GenBank/DDBJ databases">
        <title>Chromosome-level genome of Tegillarca granosa.</title>
        <authorList>
            <person name="Kim J."/>
        </authorList>
    </citation>
    <scope>NUCLEOTIDE SEQUENCE [LARGE SCALE GENOMIC DNA]</scope>
    <source>
        <strain evidence="8">Teg-2019</strain>
        <tissue evidence="8">Adductor muscle</tissue>
    </source>
</reference>
<proteinExistence type="predicted"/>
<feature type="compositionally biased region" description="Acidic residues" evidence="6">
    <location>
        <begin position="197"/>
        <end position="219"/>
    </location>
</feature>
<evidence type="ECO:0000256" key="6">
    <source>
        <dbReference type="SAM" id="MobiDB-lite"/>
    </source>
</evidence>
<dbReference type="Pfam" id="PF00076">
    <property type="entry name" value="RRM_1"/>
    <property type="match status" value="2"/>
</dbReference>
<feature type="region of interest" description="Disordered" evidence="6">
    <location>
        <begin position="391"/>
        <end position="425"/>
    </location>
</feature>
<dbReference type="InterPro" id="IPR035979">
    <property type="entry name" value="RBD_domain_sf"/>
</dbReference>
<evidence type="ECO:0000313" key="8">
    <source>
        <dbReference type="EMBL" id="KAJ8314554.1"/>
    </source>
</evidence>
<dbReference type="PANTHER" id="PTHR48039:SF5">
    <property type="entry name" value="RNA-BINDING PROTEIN 28"/>
    <property type="match status" value="1"/>
</dbReference>
<protein>
    <recommendedName>
        <fullName evidence="7">RRM domain-containing protein</fullName>
    </recommendedName>
</protein>
<evidence type="ECO:0000256" key="4">
    <source>
        <dbReference type="ARBA" id="ARBA00023242"/>
    </source>
</evidence>
<evidence type="ECO:0000256" key="2">
    <source>
        <dbReference type="ARBA" id="ARBA00022737"/>
    </source>
</evidence>
<feature type="compositionally biased region" description="Basic and acidic residues" evidence="6">
    <location>
        <begin position="391"/>
        <end position="407"/>
    </location>
</feature>
<name>A0ABQ9FB35_TEGGR</name>
<dbReference type="Proteomes" id="UP001217089">
    <property type="component" value="Unassembled WGS sequence"/>
</dbReference>
<comment type="subcellular location">
    <subcellularLocation>
        <location evidence="1">Nucleus</location>
    </subcellularLocation>
</comment>
<keyword evidence="4" id="KW-0539">Nucleus</keyword>
<organism evidence="8 9">
    <name type="scientific">Tegillarca granosa</name>
    <name type="common">Malaysian cockle</name>
    <name type="synonym">Anadara granosa</name>
    <dbReference type="NCBI Taxonomy" id="220873"/>
    <lineage>
        <taxon>Eukaryota</taxon>
        <taxon>Metazoa</taxon>
        <taxon>Spiralia</taxon>
        <taxon>Lophotrochozoa</taxon>
        <taxon>Mollusca</taxon>
        <taxon>Bivalvia</taxon>
        <taxon>Autobranchia</taxon>
        <taxon>Pteriomorphia</taxon>
        <taxon>Arcoida</taxon>
        <taxon>Arcoidea</taxon>
        <taxon>Arcidae</taxon>
        <taxon>Tegillarca</taxon>
    </lineage>
</organism>
<dbReference type="SUPFAM" id="SSF54928">
    <property type="entry name" value="RNA-binding domain, RBD"/>
    <property type="match status" value="3"/>
</dbReference>
<accession>A0ABQ9FB35</accession>
<dbReference type="InterPro" id="IPR051945">
    <property type="entry name" value="RRM_MRD1_RNA_proc_ribogen"/>
</dbReference>
<dbReference type="Gene3D" id="3.30.70.330">
    <property type="match status" value="3"/>
</dbReference>
<evidence type="ECO:0000256" key="3">
    <source>
        <dbReference type="ARBA" id="ARBA00022884"/>
    </source>
</evidence>
<evidence type="ECO:0000259" key="7">
    <source>
        <dbReference type="PROSITE" id="PS50102"/>
    </source>
</evidence>
<evidence type="ECO:0000313" key="9">
    <source>
        <dbReference type="Proteomes" id="UP001217089"/>
    </source>
</evidence>
<evidence type="ECO:0000256" key="1">
    <source>
        <dbReference type="ARBA" id="ARBA00004123"/>
    </source>
</evidence>
<gene>
    <name evidence="8" type="ORF">KUTeg_006704</name>
</gene>
<dbReference type="PANTHER" id="PTHR48039">
    <property type="entry name" value="RNA-BINDING MOTIF PROTEIN 14B"/>
    <property type="match status" value="1"/>
</dbReference>
<dbReference type="InterPro" id="IPR000504">
    <property type="entry name" value="RRM_dom"/>
</dbReference>
<comment type="caution">
    <text evidence="8">The sequence shown here is derived from an EMBL/GenBank/DDBJ whole genome shotgun (WGS) entry which is preliminary data.</text>
</comment>
<keyword evidence="3 5" id="KW-0694">RNA-binding</keyword>
<keyword evidence="2" id="KW-0677">Repeat</keyword>
<sequence>MESTGAHVRKSKTLFIRNLPFSTTNDKLEDAFSDIGPIKQCFVVKNKDSEKCKGYGYVTFSLFDDAEKAKEKIKSLDGRKLYISYADRKKDEKKKKKAKISNDTEDLAEESEVEEKTGMKLKAVQLNKETIVVPQKELKKARIIIRNLSFKCTDDLLEKTFRKFGNISEVKIPQKPDDDENDSSDEGFDDRNSSSDNSDDEDESDEEGDEGSDISDDEEDMNLYGTAFVQFMKKEDADKCLQEANDELQDGGIKLDGRKLSITVAVNRDTAIKFNEKKDKEKIDRRNLHLAREGIIRTGTQAAQGLSKDDLAKRMKCRIMRDQARVSGQGVAKSRGFGFINFTDHQDALQALRYTNNNPDLFGEKKRLIVEFSLENKAALVAKDKRMERIKARQESLKKNKNEEISKKDKRPSKKKKKQKETKDAFDDLVSNYKKKIMNAQTTHKKSKWFS</sequence>
<feature type="compositionally biased region" description="Basic residues" evidence="6">
    <location>
        <begin position="408"/>
        <end position="420"/>
    </location>
</feature>
<dbReference type="EMBL" id="JARBDR010000337">
    <property type="protein sequence ID" value="KAJ8314554.1"/>
    <property type="molecule type" value="Genomic_DNA"/>
</dbReference>
<dbReference type="SMART" id="SM00360">
    <property type="entry name" value="RRM"/>
    <property type="match status" value="3"/>
</dbReference>
<feature type="region of interest" description="Disordered" evidence="6">
    <location>
        <begin position="170"/>
        <end position="219"/>
    </location>
</feature>
<evidence type="ECO:0000256" key="5">
    <source>
        <dbReference type="PROSITE-ProRule" id="PRU00176"/>
    </source>
</evidence>
<feature type="compositionally biased region" description="Acidic residues" evidence="6">
    <location>
        <begin position="177"/>
        <end position="188"/>
    </location>
</feature>
<keyword evidence="9" id="KW-1185">Reference proteome</keyword>
<feature type="domain" description="RRM" evidence="7">
    <location>
        <begin position="281"/>
        <end position="375"/>
    </location>
</feature>